<name>A0A7X6I4D9_9BURK</name>
<evidence type="ECO:0000313" key="4">
    <source>
        <dbReference type="Proteomes" id="UP000521868"/>
    </source>
</evidence>
<evidence type="ECO:0000256" key="1">
    <source>
        <dbReference type="SAM" id="MobiDB-lite"/>
    </source>
</evidence>
<comment type="caution">
    <text evidence="3">The sequence shown here is derived from an EMBL/GenBank/DDBJ whole genome shotgun (WGS) entry which is preliminary data.</text>
</comment>
<organism evidence="3 4">
    <name type="scientific">Ramlibacter lithotrophicus</name>
    <dbReference type="NCBI Taxonomy" id="2606681"/>
    <lineage>
        <taxon>Bacteria</taxon>
        <taxon>Pseudomonadati</taxon>
        <taxon>Pseudomonadota</taxon>
        <taxon>Betaproteobacteria</taxon>
        <taxon>Burkholderiales</taxon>
        <taxon>Comamonadaceae</taxon>
        <taxon>Ramlibacter</taxon>
    </lineage>
</organism>
<sequence>MPAQQVRGGPRYAPPRWLLRALCALVAVAALAAAGPAQARSRAFDEAVQQYRAGRLSDAFGRFFALANEGDADAARIALFMHQYGPVLYGRYWDAAPHEVARWQALQDRPAAHPQPPFRPDWLDNGSFRPKPKAKSGVKQTAVR</sequence>
<feature type="signal peptide" evidence="2">
    <location>
        <begin position="1"/>
        <end position="39"/>
    </location>
</feature>
<dbReference type="RefSeq" id="WP_168105389.1">
    <property type="nucleotide sequence ID" value="NZ_VTOX01000001.1"/>
</dbReference>
<reference evidence="3 4" key="1">
    <citation type="journal article" date="2020" name="Nature">
        <title>Bacterial chemolithoautotrophy via manganese oxidation.</title>
        <authorList>
            <person name="Yu H."/>
            <person name="Leadbetter J.R."/>
        </authorList>
    </citation>
    <scope>NUCLEOTIDE SEQUENCE [LARGE SCALE GENOMIC DNA]</scope>
    <source>
        <strain evidence="3 4">RBP-1</strain>
    </source>
</reference>
<accession>A0A7X6I4D9</accession>
<gene>
    <name evidence="3" type="ORF">RAMLITH_00495</name>
</gene>
<protein>
    <submittedName>
        <fullName evidence="3">Uncharacterized protein</fullName>
    </submittedName>
</protein>
<proteinExistence type="predicted"/>
<evidence type="ECO:0000313" key="3">
    <source>
        <dbReference type="EMBL" id="NKE64283.1"/>
    </source>
</evidence>
<evidence type="ECO:0000256" key="2">
    <source>
        <dbReference type="SAM" id="SignalP"/>
    </source>
</evidence>
<keyword evidence="2" id="KW-0732">Signal</keyword>
<feature type="region of interest" description="Disordered" evidence="1">
    <location>
        <begin position="106"/>
        <end position="144"/>
    </location>
</feature>
<dbReference type="AlphaFoldDB" id="A0A7X6I4D9"/>
<dbReference type="EMBL" id="VTOX01000001">
    <property type="protein sequence ID" value="NKE64283.1"/>
    <property type="molecule type" value="Genomic_DNA"/>
</dbReference>
<dbReference type="Proteomes" id="UP000521868">
    <property type="component" value="Unassembled WGS sequence"/>
</dbReference>
<keyword evidence="4" id="KW-1185">Reference proteome</keyword>
<feature type="chain" id="PRO_5031333981" evidence="2">
    <location>
        <begin position="40"/>
        <end position="144"/>
    </location>
</feature>